<accession>A0A6P7GF88</accession>
<sequence length="92" mass="10512">MEPSVEHIEPVTPESVDELRLRLQNMRKLMEDRIGTPIYNEERRVGVGVIDGNFLSITFGVALVVIISVSVYAFYNLYLAILKKFSDTHDEL</sequence>
<dbReference type="FunCoup" id="A0A6P7GF88">
    <property type="interactions" value="8"/>
</dbReference>
<evidence type="ECO:0000256" key="1">
    <source>
        <dbReference type="SAM" id="Phobius"/>
    </source>
</evidence>
<keyword evidence="1" id="KW-0472">Membrane</keyword>
<keyword evidence="3" id="KW-1185">Reference proteome</keyword>
<reference evidence="4" key="1">
    <citation type="submission" date="2025-04" db="UniProtKB">
        <authorList>
            <consortium name="RefSeq"/>
        </authorList>
    </citation>
    <scope>IDENTIFICATION</scope>
    <source>
        <tissue evidence="4">Whole insect</tissue>
    </source>
</reference>
<dbReference type="EnsemblMetazoa" id="XM_050663373.1">
    <property type="protein sequence ID" value="XP_050519330.1"/>
    <property type="gene ID" value="LOC126893324"/>
</dbReference>
<dbReference type="AlphaFoldDB" id="A0A6P7GF88"/>
<dbReference type="InParanoid" id="A0A6P7GF88"/>
<dbReference type="Proteomes" id="UP001652700">
    <property type="component" value="Unplaced"/>
</dbReference>
<gene>
    <name evidence="4" type="primary">LOC114341658</name>
</gene>
<name>A0A6P7GF88_DIAVI</name>
<dbReference type="RefSeq" id="XP_028148266.1">
    <property type="nucleotide sequence ID" value="XM_028292465.1"/>
</dbReference>
<evidence type="ECO:0000313" key="3">
    <source>
        <dbReference type="Proteomes" id="UP001652700"/>
    </source>
</evidence>
<proteinExistence type="predicted"/>
<reference evidence="2" key="2">
    <citation type="submission" date="2025-05" db="UniProtKB">
        <authorList>
            <consortium name="EnsemblMetazoa"/>
        </authorList>
    </citation>
    <scope>IDENTIFICATION</scope>
</reference>
<keyword evidence="1" id="KW-1133">Transmembrane helix</keyword>
<feature type="transmembrane region" description="Helical" evidence="1">
    <location>
        <begin position="54"/>
        <end position="75"/>
    </location>
</feature>
<evidence type="ECO:0000313" key="2">
    <source>
        <dbReference type="EnsemblMetazoa" id="XP_050519330.1"/>
    </source>
</evidence>
<dbReference type="OrthoDB" id="6585706at2759"/>
<protein>
    <submittedName>
        <fullName evidence="4">Uncharacterized protein LOC114341658</fullName>
    </submittedName>
</protein>
<keyword evidence="1" id="KW-0812">Transmembrane</keyword>
<evidence type="ECO:0000313" key="4">
    <source>
        <dbReference type="RefSeq" id="XP_028148266.1"/>
    </source>
</evidence>
<organism evidence="4">
    <name type="scientific">Diabrotica virgifera virgifera</name>
    <name type="common">western corn rootworm</name>
    <dbReference type="NCBI Taxonomy" id="50390"/>
    <lineage>
        <taxon>Eukaryota</taxon>
        <taxon>Metazoa</taxon>
        <taxon>Ecdysozoa</taxon>
        <taxon>Arthropoda</taxon>
        <taxon>Hexapoda</taxon>
        <taxon>Insecta</taxon>
        <taxon>Pterygota</taxon>
        <taxon>Neoptera</taxon>
        <taxon>Endopterygota</taxon>
        <taxon>Coleoptera</taxon>
        <taxon>Polyphaga</taxon>
        <taxon>Cucujiformia</taxon>
        <taxon>Chrysomeloidea</taxon>
        <taxon>Chrysomelidae</taxon>
        <taxon>Galerucinae</taxon>
        <taxon>Diabroticina</taxon>
        <taxon>Diabroticites</taxon>
        <taxon>Diabrotica</taxon>
    </lineage>
</organism>